<name>A0AAV4W354_CAEEX</name>
<protein>
    <submittedName>
        <fullName evidence="1">Uncharacterized protein</fullName>
    </submittedName>
</protein>
<dbReference type="EMBL" id="BPLR01015577">
    <property type="protein sequence ID" value="GIY77082.1"/>
    <property type="molecule type" value="Genomic_DNA"/>
</dbReference>
<accession>A0AAV4W354</accession>
<gene>
    <name evidence="1" type="ORF">CEXT_738521</name>
</gene>
<evidence type="ECO:0000313" key="1">
    <source>
        <dbReference type="EMBL" id="GIY77082.1"/>
    </source>
</evidence>
<keyword evidence="2" id="KW-1185">Reference proteome</keyword>
<comment type="caution">
    <text evidence="1">The sequence shown here is derived from an EMBL/GenBank/DDBJ whole genome shotgun (WGS) entry which is preliminary data.</text>
</comment>
<dbReference type="AlphaFoldDB" id="A0AAV4W354"/>
<evidence type="ECO:0000313" key="2">
    <source>
        <dbReference type="Proteomes" id="UP001054945"/>
    </source>
</evidence>
<proteinExistence type="predicted"/>
<organism evidence="1 2">
    <name type="scientific">Caerostris extrusa</name>
    <name type="common">Bark spider</name>
    <name type="synonym">Caerostris bankana</name>
    <dbReference type="NCBI Taxonomy" id="172846"/>
    <lineage>
        <taxon>Eukaryota</taxon>
        <taxon>Metazoa</taxon>
        <taxon>Ecdysozoa</taxon>
        <taxon>Arthropoda</taxon>
        <taxon>Chelicerata</taxon>
        <taxon>Arachnida</taxon>
        <taxon>Araneae</taxon>
        <taxon>Araneomorphae</taxon>
        <taxon>Entelegynae</taxon>
        <taxon>Araneoidea</taxon>
        <taxon>Araneidae</taxon>
        <taxon>Caerostris</taxon>
    </lineage>
</organism>
<reference evidence="1 2" key="1">
    <citation type="submission" date="2021-06" db="EMBL/GenBank/DDBJ databases">
        <title>Caerostris extrusa draft genome.</title>
        <authorList>
            <person name="Kono N."/>
            <person name="Arakawa K."/>
        </authorList>
    </citation>
    <scope>NUCLEOTIDE SEQUENCE [LARGE SCALE GENOMIC DNA]</scope>
</reference>
<dbReference type="Proteomes" id="UP001054945">
    <property type="component" value="Unassembled WGS sequence"/>
</dbReference>
<sequence>MEYSKEFHPVFGLHSIHFTINCRFLVEIGNFQNCPIAIALSDVNSELRTAGETFSAFRTASRDLQKFHCPLSLSFYVDHYVTFGDVLLSIHP</sequence>